<comment type="caution">
    <text evidence="6">The sequence shown here is derived from an EMBL/GenBank/DDBJ whole genome shotgun (WGS) entry which is preliminary data.</text>
</comment>
<keyword evidence="1 4" id="KW-0812">Transmembrane</keyword>
<dbReference type="EMBL" id="JAAXKY010000009">
    <property type="protein sequence ID" value="NMH76458.1"/>
    <property type="molecule type" value="Genomic_DNA"/>
</dbReference>
<dbReference type="Proteomes" id="UP001296706">
    <property type="component" value="Unassembled WGS sequence"/>
</dbReference>
<evidence type="ECO:0000256" key="1">
    <source>
        <dbReference type="ARBA" id="ARBA00022692"/>
    </source>
</evidence>
<gene>
    <name evidence="6" type="ORF">HF577_04995</name>
</gene>
<feature type="transmembrane region" description="Helical" evidence="4">
    <location>
        <begin position="142"/>
        <end position="164"/>
    </location>
</feature>
<evidence type="ECO:0000313" key="7">
    <source>
        <dbReference type="Proteomes" id="UP001296706"/>
    </source>
</evidence>
<evidence type="ECO:0000259" key="5">
    <source>
        <dbReference type="SMART" id="SM00304"/>
    </source>
</evidence>
<dbReference type="RefSeq" id="WP_169394538.1">
    <property type="nucleotide sequence ID" value="NZ_BAAAJH010000022.1"/>
</dbReference>
<reference evidence="6 7" key="1">
    <citation type="submission" date="2020-04" db="EMBL/GenBank/DDBJ databases">
        <authorList>
            <person name="Klaysubun C."/>
            <person name="Duangmal K."/>
            <person name="Lipun K."/>
        </authorList>
    </citation>
    <scope>NUCLEOTIDE SEQUENCE [LARGE SCALE GENOMIC DNA]</scope>
    <source>
        <strain evidence="6 7">JCM 11839</strain>
    </source>
</reference>
<name>A0ABX1R7Y3_9PSEU</name>
<feature type="transmembrane region" description="Helical" evidence="4">
    <location>
        <begin position="399"/>
        <end position="424"/>
    </location>
</feature>
<protein>
    <submittedName>
        <fullName evidence="6">HAMP domain-containing protein</fullName>
    </submittedName>
</protein>
<dbReference type="Gene3D" id="6.10.340.10">
    <property type="match status" value="1"/>
</dbReference>
<organism evidence="6 7">
    <name type="scientific">Pseudonocardia xinjiangensis</name>
    <dbReference type="NCBI Taxonomy" id="75289"/>
    <lineage>
        <taxon>Bacteria</taxon>
        <taxon>Bacillati</taxon>
        <taxon>Actinomycetota</taxon>
        <taxon>Actinomycetes</taxon>
        <taxon>Pseudonocardiales</taxon>
        <taxon>Pseudonocardiaceae</taxon>
        <taxon>Pseudonocardia</taxon>
    </lineage>
</organism>
<evidence type="ECO:0000313" key="6">
    <source>
        <dbReference type="EMBL" id="NMH76458.1"/>
    </source>
</evidence>
<sequence length="474" mass="48710">MSTPRAPQTLPDPDRGTSAPLFPNFPRRRFPAGVSGGPLAVLTVLLAAAATLVAVAIGGDGRWPDWRIPGTLVLVATVGHVLLWSAVVNPVQRIRDATARMAVEDSAAVVPRVRPAELDRIAAALHRFAGLPARARAHRVRISLAVAPCVVAVLVLAWAVPAAVMTVGGAASQPDTVVRQAGEGASARAEKLQAALRGGLAVLQRAADPPTGAEVADAARTAAQVLAAEGLFRSVWVVDGSGRRIAAAGRPPSAPVTAPPRELRVVQANRAGSEPLVLASAPMWDGATSLVAEFDPRALNDLIRTAGVHTWVVDVHRATVLDSSGYTAFAPLDDPALAALAGTALADVPAVATPGNGEVNAAQRVSTAGAPTDLGWVLVENQDVAVTAFTHDGNRRVTFVVIALGASLALGSLAWVMVTVVAPARRLARHVERLAGGDAVPPLAPQRLDEIGSVVAATNRFVGARALLGATARS</sequence>
<feature type="domain" description="HAMP" evidence="5">
    <location>
        <begin position="418"/>
        <end position="472"/>
    </location>
</feature>
<dbReference type="InterPro" id="IPR003660">
    <property type="entry name" value="HAMP_dom"/>
</dbReference>
<evidence type="ECO:0000256" key="2">
    <source>
        <dbReference type="ARBA" id="ARBA00022989"/>
    </source>
</evidence>
<feature type="region of interest" description="Disordered" evidence="3">
    <location>
        <begin position="1"/>
        <end position="22"/>
    </location>
</feature>
<evidence type="ECO:0000256" key="4">
    <source>
        <dbReference type="SAM" id="Phobius"/>
    </source>
</evidence>
<keyword evidence="4" id="KW-0472">Membrane</keyword>
<proteinExistence type="predicted"/>
<feature type="transmembrane region" description="Helical" evidence="4">
    <location>
        <begin position="71"/>
        <end position="91"/>
    </location>
</feature>
<dbReference type="CDD" id="cd06225">
    <property type="entry name" value="HAMP"/>
    <property type="match status" value="1"/>
</dbReference>
<dbReference type="Pfam" id="PF00672">
    <property type="entry name" value="HAMP"/>
    <property type="match status" value="2"/>
</dbReference>
<keyword evidence="7" id="KW-1185">Reference proteome</keyword>
<feature type="domain" description="HAMP" evidence="5">
    <location>
        <begin position="85"/>
        <end position="137"/>
    </location>
</feature>
<accession>A0ABX1R7Y3</accession>
<dbReference type="SMART" id="SM00304">
    <property type="entry name" value="HAMP"/>
    <property type="match status" value="2"/>
</dbReference>
<feature type="transmembrane region" description="Helical" evidence="4">
    <location>
        <begin position="37"/>
        <end position="59"/>
    </location>
</feature>
<evidence type="ECO:0000256" key="3">
    <source>
        <dbReference type="SAM" id="MobiDB-lite"/>
    </source>
</evidence>
<keyword evidence="2 4" id="KW-1133">Transmembrane helix</keyword>